<evidence type="ECO:0000256" key="4">
    <source>
        <dbReference type="ARBA" id="ARBA00022771"/>
    </source>
</evidence>
<dbReference type="OrthoDB" id="2590500at2759"/>
<evidence type="ECO:0000256" key="7">
    <source>
        <dbReference type="ARBA" id="ARBA00022912"/>
    </source>
</evidence>
<dbReference type="InterPro" id="IPR039693">
    <property type="entry name" value="Rtr1/RPAP2"/>
</dbReference>
<dbReference type="EC" id="3.1.3.16" evidence="12"/>
<dbReference type="EMBL" id="MU001503">
    <property type="protein sequence ID" value="KAF2443147.1"/>
    <property type="molecule type" value="Genomic_DNA"/>
</dbReference>
<dbReference type="AlphaFoldDB" id="A0A9P4PFR1"/>
<gene>
    <name evidence="15" type="ORF">P171DRAFT_363239</name>
</gene>
<dbReference type="Proteomes" id="UP000799764">
    <property type="component" value="Unassembled WGS sequence"/>
</dbReference>
<evidence type="ECO:0000313" key="16">
    <source>
        <dbReference type="Proteomes" id="UP000799764"/>
    </source>
</evidence>
<accession>A0A9P4PFR1</accession>
<proteinExistence type="inferred from homology"/>
<dbReference type="PANTHER" id="PTHR14732:SF0">
    <property type="entry name" value="RNA POLYMERASE II SUBUNIT B1 CTD PHOSPHATASE RPAP2-RELATED"/>
    <property type="match status" value="1"/>
</dbReference>
<keyword evidence="4 12" id="KW-0863">Zinc-finger</keyword>
<dbReference type="GO" id="GO:0005737">
    <property type="term" value="C:cytoplasm"/>
    <property type="evidence" value="ECO:0007669"/>
    <property type="project" value="TreeGrafter"/>
</dbReference>
<comment type="caution">
    <text evidence="15">The sequence shown here is derived from an EMBL/GenBank/DDBJ whole genome shotgun (WGS) entry which is preliminary data.</text>
</comment>
<comment type="catalytic activity">
    <reaction evidence="9 12">
        <text>O-phospho-L-seryl-[protein] + H2O = L-seryl-[protein] + phosphate</text>
        <dbReference type="Rhea" id="RHEA:20629"/>
        <dbReference type="Rhea" id="RHEA-COMP:9863"/>
        <dbReference type="Rhea" id="RHEA-COMP:11604"/>
        <dbReference type="ChEBI" id="CHEBI:15377"/>
        <dbReference type="ChEBI" id="CHEBI:29999"/>
        <dbReference type="ChEBI" id="CHEBI:43474"/>
        <dbReference type="ChEBI" id="CHEBI:83421"/>
        <dbReference type="EC" id="3.1.3.16"/>
    </reaction>
</comment>
<dbReference type="GO" id="GO:0008420">
    <property type="term" value="F:RNA polymerase II CTD heptapeptide repeat phosphatase activity"/>
    <property type="evidence" value="ECO:0007669"/>
    <property type="project" value="UniProtKB-UniRule"/>
</dbReference>
<dbReference type="Gene3D" id="1.25.40.820">
    <property type="match status" value="1"/>
</dbReference>
<dbReference type="Pfam" id="PF04181">
    <property type="entry name" value="RPAP2_Rtr1"/>
    <property type="match status" value="1"/>
</dbReference>
<keyword evidence="3 12" id="KW-0479">Metal-binding</keyword>
<keyword evidence="5 12" id="KW-0378">Hydrolase</keyword>
<dbReference type="GO" id="GO:0043175">
    <property type="term" value="F:RNA polymerase core enzyme binding"/>
    <property type="evidence" value="ECO:0007669"/>
    <property type="project" value="UniProtKB-UniRule"/>
</dbReference>
<evidence type="ECO:0000256" key="12">
    <source>
        <dbReference type="RuleBase" id="RU367080"/>
    </source>
</evidence>
<organism evidence="15 16">
    <name type="scientific">Karstenula rhodostoma CBS 690.94</name>
    <dbReference type="NCBI Taxonomy" id="1392251"/>
    <lineage>
        <taxon>Eukaryota</taxon>
        <taxon>Fungi</taxon>
        <taxon>Dikarya</taxon>
        <taxon>Ascomycota</taxon>
        <taxon>Pezizomycotina</taxon>
        <taxon>Dothideomycetes</taxon>
        <taxon>Pleosporomycetidae</taxon>
        <taxon>Pleosporales</taxon>
        <taxon>Massarineae</taxon>
        <taxon>Didymosphaeriaceae</taxon>
        <taxon>Karstenula</taxon>
    </lineage>
</organism>
<keyword evidence="8 12" id="KW-0539">Nucleus</keyword>
<feature type="compositionally biased region" description="Basic and acidic residues" evidence="13">
    <location>
        <begin position="282"/>
        <end position="295"/>
    </location>
</feature>
<feature type="region of interest" description="Disordered" evidence="13">
    <location>
        <begin position="254"/>
        <end position="311"/>
    </location>
</feature>
<evidence type="ECO:0000259" key="14">
    <source>
        <dbReference type="PROSITE" id="PS51479"/>
    </source>
</evidence>
<evidence type="ECO:0000256" key="5">
    <source>
        <dbReference type="ARBA" id="ARBA00022801"/>
    </source>
</evidence>
<evidence type="ECO:0000256" key="2">
    <source>
        <dbReference type="ARBA" id="ARBA00005676"/>
    </source>
</evidence>
<keyword evidence="6 12" id="KW-0862">Zinc</keyword>
<dbReference type="PANTHER" id="PTHR14732">
    <property type="entry name" value="RNA POLYMERASE II SUBUNIT B1 CTD PHOSPHATASE RPAP2-RELATED"/>
    <property type="match status" value="1"/>
</dbReference>
<name>A0A9P4PFR1_9PLEO</name>
<comment type="similarity">
    <text evidence="2 11 12">Belongs to the RPAP2 family.</text>
</comment>
<feature type="domain" description="RTR1-type" evidence="14">
    <location>
        <begin position="89"/>
        <end position="175"/>
    </location>
</feature>
<evidence type="ECO:0000256" key="1">
    <source>
        <dbReference type="ARBA" id="ARBA00004123"/>
    </source>
</evidence>
<sequence length="311" mass="34422">MPPKSILKKTPAAASTQTAVAVAANAPPPPRAVNQRHLNTAVHHARIYEQRKQVEADILDAVFELLDFPTSPDADPTRPSPSDAHRFRQAIVPFQPSDYDGLIEERNIADKCGYTLCPRPKGKAPSTARKQFVETSKGVQIVDRKRLEMWCSDDCARRALFVKVQLNEEPAWLRQGDYGTEIDLMVKNTEEHHEALPLRLKKTAAPAPKDTEEEDAAAAWAARDDALADLAIERGETPGRLSKVNKDLITDKIKERVVKFPPTPPSLPPQSSGQSHMAIEGHVPKSARDAEQAKDSDDEDDKQDWDKALPG</sequence>
<evidence type="ECO:0000256" key="11">
    <source>
        <dbReference type="PROSITE-ProRule" id="PRU00812"/>
    </source>
</evidence>
<evidence type="ECO:0000256" key="8">
    <source>
        <dbReference type="ARBA" id="ARBA00023242"/>
    </source>
</evidence>
<protein>
    <recommendedName>
        <fullName evidence="12">RNA polymerase II subunit B1 CTD phosphatase RPAP2 homolog</fullName>
        <ecNumber evidence="12">3.1.3.16</ecNumber>
    </recommendedName>
</protein>
<reference evidence="15" key="1">
    <citation type="journal article" date="2020" name="Stud. Mycol.">
        <title>101 Dothideomycetes genomes: a test case for predicting lifestyles and emergence of pathogens.</title>
        <authorList>
            <person name="Haridas S."/>
            <person name="Albert R."/>
            <person name="Binder M."/>
            <person name="Bloem J."/>
            <person name="Labutti K."/>
            <person name="Salamov A."/>
            <person name="Andreopoulos B."/>
            <person name="Baker S."/>
            <person name="Barry K."/>
            <person name="Bills G."/>
            <person name="Bluhm B."/>
            <person name="Cannon C."/>
            <person name="Castanera R."/>
            <person name="Culley D."/>
            <person name="Daum C."/>
            <person name="Ezra D."/>
            <person name="Gonzalez J."/>
            <person name="Henrissat B."/>
            <person name="Kuo A."/>
            <person name="Liang C."/>
            <person name="Lipzen A."/>
            <person name="Lutzoni F."/>
            <person name="Magnuson J."/>
            <person name="Mondo S."/>
            <person name="Nolan M."/>
            <person name="Ohm R."/>
            <person name="Pangilinan J."/>
            <person name="Park H.-J."/>
            <person name="Ramirez L."/>
            <person name="Alfaro M."/>
            <person name="Sun H."/>
            <person name="Tritt A."/>
            <person name="Yoshinaga Y."/>
            <person name="Zwiers L.-H."/>
            <person name="Turgeon B."/>
            <person name="Goodwin S."/>
            <person name="Spatafora J."/>
            <person name="Crous P."/>
            <person name="Grigoriev I."/>
        </authorList>
    </citation>
    <scope>NUCLEOTIDE SEQUENCE</scope>
    <source>
        <strain evidence="15">CBS 690.94</strain>
    </source>
</reference>
<dbReference type="GO" id="GO:0008270">
    <property type="term" value="F:zinc ion binding"/>
    <property type="evidence" value="ECO:0007669"/>
    <property type="project" value="UniProtKB-KW"/>
</dbReference>
<dbReference type="InterPro" id="IPR038534">
    <property type="entry name" value="Rtr1/RPAP2_sf"/>
</dbReference>
<evidence type="ECO:0000256" key="10">
    <source>
        <dbReference type="ARBA" id="ARBA00048336"/>
    </source>
</evidence>
<evidence type="ECO:0000313" key="15">
    <source>
        <dbReference type="EMBL" id="KAF2443147.1"/>
    </source>
</evidence>
<evidence type="ECO:0000256" key="6">
    <source>
        <dbReference type="ARBA" id="ARBA00022833"/>
    </source>
</evidence>
<dbReference type="InterPro" id="IPR007308">
    <property type="entry name" value="Rtr1/RPAP2_dom"/>
</dbReference>
<evidence type="ECO:0000256" key="3">
    <source>
        <dbReference type="ARBA" id="ARBA00022723"/>
    </source>
</evidence>
<comment type="subcellular location">
    <subcellularLocation>
        <location evidence="1 12">Nucleus</location>
    </subcellularLocation>
</comment>
<comment type="function">
    <text evidence="12">Putative RNA polymerase II subunit B1 C-terminal domain (CTD) phosphatase involved in RNA polymerase II transcription regulation.</text>
</comment>
<dbReference type="PROSITE" id="PS51479">
    <property type="entry name" value="ZF_RTR1"/>
    <property type="match status" value="1"/>
</dbReference>
<evidence type="ECO:0000256" key="9">
    <source>
        <dbReference type="ARBA" id="ARBA00047761"/>
    </source>
</evidence>
<evidence type="ECO:0000256" key="13">
    <source>
        <dbReference type="SAM" id="MobiDB-lite"/>
    </source>
</evidence>
<comment type="catalytic activity">
    <reaction evidence="10 12">
        <text>O-phospho-L-threonyl-[protein] + H2O = L-threonyl-[protein] + phosphate</text>
        <dbReference type="Rhea" id="RHEA:47004"/>
        <dbReference type="Rhea" id="RHEA-COMP:11060"/>
        <dbReference type="Rhea" id="RHEA-COMP:11605"/>
        <dbReference type="ChEBI" id="CHEBI:15377"/>
        <dbReference type="ChEBI" id="CHEBI:30013"/>
        <dbReference type="ChEBI" id="CHEBI:43474"/>
        <dbReference type="ChEBI" id="CHEBI:61977"/>
        <dbReference type="EC" id="3.1.3.16"/>
    </reaction>
</comment>
<dbReference type="GO" id="GO:0005634">
    <property type="term" value="C:nucleus"/>
    <property type="evidence" value="ECO:0007669"/>
    <property type="project" value="UniProtKB-SubCell"/>
</dbReference>
<keyword evidence="16" id="KW-1185">Reference proteome</keyword>
<keyword evidence="7 12" id="KW-0904">Protein phosphatase</keyword>